<dbReference type="EMBL" id="JACHBL010000001">
    <property type="protein sequence ID" value="MBB5598362.1"/>
    <property type="molecule type" value="Genomic_DNA"/>
</dbReference>
<sequence>MGLDWKALENAMRTSVLRHAREIIEDHPEHTFYAMALHGVPTEPADTIEMPVLAMNSEEAYGRDHREEEAIAALEDPKIDDLDTEIEDNGGYYSDRWDCSQWHWCAMELAGEEAAAIWQRGLSEMIKKDGWEATIRTYYAVMVSVIKDVVPELATGRNEHLIGFVADDDHAETLLRRCLSDEQLERHFPELVSGTAEAAASSSKGT</sequence>
<comment type="caution">
    <text evidence="1">The sequence shown here is derived from an EMBL/GenBank/DDBJ whole genome shotgun (WGS) entry which is preliminary data.</text>
</comment>
<dbReference type="AlphaFoldDB" id="A0A7W8YBI9"/>
<organism evidence="1 2">
    <name type="scientific">Neomicrococcus lactis</name>
    <dbReference type="NCBI Taxonomy" id="732241"/>
    <lineage>
        <taxon>Bacteria</taxon>
        <taxon>Bacillati</taxon>
        <taxon>Actinomycetota</taxon>
        <taxon>Actinomycetes</taxon>
        <taxon>Micrococcales</taxon>
        <taxon>Micrococcaceae</taxon>
        <taxon>Neomicrococcus</taxon>
    </lineage>
</organism>
<evidence type="ECO:0008006" key="3">
    <source>
        <dbReference type="Google" id="ProtNLM"/>
    </source>
</evidence>
<protein>
    <recommendedName>
        <fullName evidence="3">DUF4303 domain-containing protein</fullName>
    </recommendedName>
</protein>
<keyword evidence="2" id="KW-1185">Reference proteome</keyword>
<reference evidence="1 2" key="1">
    <citation type="submission" date="2020-08" db="EMBL/GenBank/DDBJ databases">
        <title>Sequencing the genomes of 1000 actinobacteria strains.</title>
        <authorList>
            <person name="Klenk H.-P."/>
        </authorList>
    </citation>
    <scope>NUCLEOTIDE SEQUENCE [LARGE SCALE GENOMIC DNA]</scope>
    <source>
        <strain evidence="1 2">DSM 23694</strain>
    </source>
</reference>
<name>A0A7W8YBI9_9MICC</name>
<evidence type="ECO:0000313" key="1">
    <source>
        <dbReference type="EMBL" id="MBB5598362.1"/>
    </source>
</evidence>
<proteinExistence type="predicted"/>
<dbReference type="RefSeq" id="WP_183641925.1">
    <property type="nucleotide sequence ID" value="NZ_JACHBL010000001.1"/>
</dbReference>
<dbReference type="Proteomes" id="UP000523863">
    <property type="component" value="Unassembled WGS sequence"/>
</dbReference>
<evidence type="ECO:0000313" key="2">
    <source>
        <dbReference type="Proteomes" id="UP000523863"/>
    </source>
</evidence>
<accession>A0A7W8YBI9</accession>
<gene>
    <name evidence="1" type="ORF">BKA12_001442</name>
</gene>